<name>A0ABU5E9E1_9PROT</name>
<dbReference type="EMBL" id="JAXCLW010000002">
    <property type="protein sequence ID" value="MDY0882664.1"/>
    <property type="molecule type" value="Genomic_DNA"/>
</dbReference>
<keyword evidence="2" id="KW-0472">Membrane</keyword>
<feature type="transmembrane region" description="Helical" evidence="2">
    <location>
        <begin position="54"/>
        <end position="74"/>
    </location>
</feature>
<feature type="compositionally biased region" description="Gly residues" evidence="1">
    <location>
        <begin position="260"/>
        <end position="270"/>
    </location>
</feature>
<organism evidence="3 4">
    <name type="scientific">Dongia soli</name>
    <dbReference type="NCBI Taxonomy" id="600628"/>
    <lineage>
        <taxon>Bacteria</taxon>
        <taxon>Pseudomonadati</taxon>
        <taxon>Pseudomonadota</taxon>
        <taxon>Alphaproteobacteria</taxon>
        <taxon>Rhodospirillales</taxon>
        <taxon>Dongiaceae</taxon>
        <taxon>Dongia</taxon>
    </lineage>
</organism>
<dbReference type="RefSeq" id="WP_320507732.1">
    <property type="nucleotide sequence ID" value="NZ_JAXCLW010000002.1"/>
</dbReference>
<feature type="region of interest" description="Disordered" evidence="1">
    <location>
        <begin position="1"/>
        <end position="27"/>
    </location>
</feature>
<keyword evidence="4" id="KW-1185">Reference proteome</keyword>
<keyword evidence="2" id="KW-0812">Transmembrane</keyword>
<evidence type="ECO:0000313" key="3">
    <source>
        <dbReference type="EMBL" id="MDY0882664.1"/>
    </source>
</evidence>
<evidence type="ECO:0000313" key="4">
    <source>
        <dbReference type="Proteomes" id="UP001279642"/>
    </source>
</evidence>
<accession>A0ABU5E9E1</accession>
<proteinExistence type="predicted"/>
<protein>
    <recommendedName>
        <fullName evidence="5">Motility protein B-like N-terminal domain-containing protein</fullName>
    </recommendedName>
</protein>
<reference evidence="3 4" key="1">
    <citation type="journal article" date="2016" name="Antonie Van Leeuwenhoek">
        <title>Dongia soli sp. nov., isolated from soil from Dokdo, Korea.</title>
        <authorList>
            <person name="Kim D.U."/>
            <person name="Lee H."/>
            <person name="Kim H."/>
            <person name="Kim S.G."/>
            <person name="Ka J.O."/>
        </authorList>
    </citation>
    <scope>NUCLEOTIDE SEQUENCE [LARGE SCALE GENOMIC DNA]</scope>
    <source>
        <strain evidence="3 4">D78</strain>
    </source>
</reference>
<comment type="caution">
    <text evidence="3">The sequence shown here is derived from an EMBL/GenBank/DDBJ whole genome shotgun (WGS) entry which is preliminary data.</text>
</comment>
<keyword evidence="2" id="KW-1133">Transmembrane helix</keyword>
<dbReference type="Proteomes" id="UP001279642">
    <property type="component" value="Unassembled WGS sequence"/>
</dbReference>
<evidence type="ECO:0000256" key="1">
    <source>
        <dbReference type="SAM" id="MobiDB-lite"/>
    </source>
</evidence>
<evidence type="ECO:0000256" key="2">
    <source>
        <dbReference type="SAM" id="Phobius"/>
    </source>
</evidence>
<evidence type="ECO:0008006" key="5">
    <source>
        <dbReference type="Google" id="ProtNLM"/>
    </source>
</evidence>
<sequence>MTGHGPQIGPYAAPGVTSRQGSHPAAPVVSAVTTRLDNLPQMTFRQAGIRNPSLPTLLSLFFLLLAFFIVLNSLSRRDAEKEHIAASSVGRVFGESEGAANTSTDEDDDSRAATGILKGLASYFGSLIPTDQQKVIISTNQLIIRLPSTLFFRDGNSEAIGEGDMLTKQTPAILRQINETLDRRPTDWGCELDLEIAAAEPGEREIARAGRLAQVLRSAPSQQHNALGVSLINGDPAWLTIVIRLRQPDLPALPGSPESGQGGQPGQVGP</sequence>
<feature type="region of interest" description="Disordered" evidence="1">
    <location>
        <begin position="250"/>
        <end position="270"/>
    </location>
</feature>
<gene>
    <name evidence="3" type="ORF">SMD27_07410</name>
</gene>